<dbReference type="GO" id="GO:0005524">
    <property type="term" value="F:ATP binding"/>
    <property type="evidence" value="ECO:0007669"/>
    <property type="project" value="UniProtKB-UniRule"/>
</dbReference>
<dbReference type="GO" id="GO:0005737">
    <property type="term" value="C:cytoplasm"/>
    <property type="evidence" value="ECO:0007669"/>
    <property type="project" value="UniProtKB-SubCell"/>
</dbReference>
<feature type="site" description="Transition state stabilizer" evidence="9">
    <location>
        <position position="243"/>
    </location>
</feature>
<feature type="binding site" evidence="9">
    <location>
        <position position="89"/>
    </location>
    <ligand>
        <name>substrate</name>
    </ligand>
</feature>
<sequence>MDALGGFRRDVDVLLQALPYIQRFRGATVVVKFGGHAMVDEALSAEFARDIVLMHQVGLKPVVVHGGGPQIGAWLDRLGLTSTFVGGRRVTDADTLEVASMVLVGKVNHGLVAAINAHHPVAVGLSGSAAQLLEVTPAAAELGFVGQVTSVRPELIRRLLDEELVPVISTIGTFGGQSYNINADDVAAAVAEALGAEKLIFLTDVPGVMIDQTDPDSLVAALTAGRARAMIGDGTIGGGMVPKIEGCLRALDGGVGSVHLVDGRQPHVLLLELLTDAGVGTMLTRT</sequence>
<dbReference type="EMBL" id="JADJZA010000011">
    <property type="protein sequence ID" value="MBK9299006.1"/>
    <property type="molecule type" value="Genomic_DNA"/>
</dbReference>
<dbReference type="NCBIfam" id="TIGR00761">
    <property type="entry name" value="argB"/>
    <property type="match status" value="1"/>
</dbReference>
<evidence type="ECO:0000256" key="3">
    <source>
        <dbReference type="ARBA" id="ARBA00022605"/>
    </source>
</evidence>
<dbReference type="GO" id="GO:0042450">
    <property type="term" value="P:L-arginine biosynthetic process via ornithine"/>
    <property type="evidence" value="ECO:0007669"/>
    <property type="project" value="UniProtKB-UniRule"/>
</dbReference>
<evidence type="ECO:0000313" key="11">
    <source>
        <dbReference type="EMBL" id="MBK9299006.1"/>
    </source>
</evidence>
<proteinExistence type="inferred from homology"/>
<dbReference type="PIRSF" id="PIRSF000728">
    <property type="entry name" value="NAGK"/>
    <property type="match status" value="1"/>
</dbReference>
<dbReference type="FunFam" id="3.40.1160.10:FF:000004">
    <property type="entry name" value="Acetylglutamate kinase"/>
    <property type="match status" value="1"/>
</dbReference>
<reference evidence="11 12" key="1">
    <citation type="submission" date="2020-10" db="EMBL/GenBank/DDBJ databases">
        <title>Connecting structure to function with the recovery of over 1000 high-quality activated sludge metagenome-assembled genomes encoding full-length rRNA genes using long-read sequencing.</title>
        <authorList>
            <person name="Singleton C.M."/>
            <person name="Petriglieri F."/>
            <person name="Kristensen J.M."/>
            <person name="Kirkegaard R.H."/>
            <person name="Michaelsen T.Y."/>
            <person name="Andersen M.H."/>
            <person name="Karst S.M."/>
            <person name="Dueholm M.S."/>
            <person name="Nielsen P.H."/>
            <person name="Albertsen M."/>
        </authorList>
    </citation>
    <scope>NUCLEOTIDE SEQUENCE [LARGE SCALE GENOMIC DNA]</scope>
    <source>
        <strain evidence="11">Lyne_18-Q3-R50-59_MAXAC.006</strain>
    </source>
</reference>
<dbReference type="CDD" id="cd04250">
    <property type="entry name" value="AAK_NAGK-C"/>
    <property type="match status" value="1"/>
</dbReference>
<organism evidence="11 12">
    <name type="scientific">Candidatus Neomicrothrix subdominans</name>
    <dbReference type="NCBI Taxonomy" id="2954438"/>
    <lineage>
        <taxon>Bacteria</taxon>
        <taxon>Bacillati</taxon>
        <taxon>Actinomycetota</taxon>
        <taxon>Acidimicrobiia</taxon>
        <taxon>Acidimicrobiales</taxon>
        <taxon>Microthrixaceae</taxon>
        <taxon>Candidatus Neomicrothrix</taxon>
    </lineage>
</organism>
<evidence type="ECO:0000256" key="5">
    <source>
        <dbReference type="ARBA" id="ARBA00022741"/>
    </source>
</evidence>
<feature type="binding site" evidence="9">
    <location>
        <begin position="67"/>
        <end position="68"/>
    </location>
    <ligand>
        <name>substrate</name>
    </ligand>
</feature>
<name>A0A936TER8_9ACTN</name>
<dbReference type="InterPro" id="IPR037528">
    <property type="entry name" value="ArgB"/>
</dbReference>
<dbReference type="SUPFAM" id="SSF53633">
    <property type="entry name" value="Carbamate kinase-like"/>
    <property type="match status" value="1"/>
</dbReference>
<keyword evidence="7 9" id="KW-0067">ATP-binding</keyword>
<comment type="subcellular location">
    <subcellularLocation>
        <location evidence="9">Cytoplasm</location>
    </subcellularLocation>
</comment>
<keyword evidence="9" id="KW-0963">Cytoplasm</keyword>
<evidence type="ECO:0000256" key="8">
    <source>
        <dbReference type="ARBA" id="ARBA00048141"/>
    </source>
</evidence>
<evidence type="ECO:0000256" key="2">
    <source>
        <dbReference type="ARBA" id="ARBA00022571"/>
    </source>
</evidence>
<evidence type="ECO:0000256" key="4">
    <source>
        <dbReference type="ARBA" id="ARBA00022679"/>
    </source>
</evidence>
<evidence type="ECO:0000256" key="6">
    <source>
        <dbReference type="ARBA" id="ARBA00022777"/>
    </source>
</evidence>
<evidence type="ECO:0000259" key="10">
    <source>
        <dbReference type="Pfam" id="PF00696"/>
    </source>
</evidence>
<feature type="site" description="Transition state stabilizer" evidence="9">
    <location>
        <position position="32"/>
    </location>
</feature>
<evidence type="ECO:0000256" key="7">
    <source>
        <dbReference type="ARBA" id="ARBA00022840"/>
    </source>
</evidence>
<comment type="function">
    <text evidence="9">Catalyzes the ATP-dependent phosphorylation of N-acetyl-L-glutamate.</text>
</comment>
<dbReference type="InterPro" id="IPR041727">
    <property type="entry name" value="NAGK-C"/>
</dbReference>
<dbReference type="HAMAP" id="MF_00082">
    <property type="entry name" value="ArgB"/>
    <property type="match status" value="1"/>
</dbReference>
<feature type="binding site" evidence="9">
    <location>
        <position position="180"/>
    </location>
    <ligand>
        <name>substrate</name>
    </ligand>
</feature>
<dbReference type="InterPro" id="IPR036393">
    <property type="entry name" value="AceGlu_kinase-like_sf"/>
</dbReference>
<comment type="similarity">
    <text evidence="9">Belongs to the acetylglutamate kinase family. ArgB subfamily.</text>
</comment>
<dbReference type="InterPro" id="IPR001057">
    <property type="entry name" value="Glu/AcGlu_kinase"/>
</dbReference>
<dbReference type="Pfam" id="PF00696">
    <property type="entry name" value="AA_kinase"/>
    <property type="match status" value="1"/>
</dbReference>
<keyword evidence="2 9" id="KW-0055">Arginine biosynthesis</keyword>
<comment type="caution">
    <text evidence="11">The sequence shown here is derived from an EMBL/GenBank/DDBJ whole genome shotgun (WGS) entry which is preliminary data.</text>
</comment>
<accession>A0A936TER8</accession>
<keyword evidence="6 9" id="KW-0418">Kinase</keyword>
<dbReference type="InterPro" id="IPR004662">
    <property type="entry name" value="AcgluKinase_fam"/>
</dbReference>
<dbReference type="Gene3D" id="3.40.1160.10">
    <property type="entry name" value="Acetylglutamate kinase-like"/>
    <property type="match status" value="1"/>
</dbReference>
<dbReference type="PANTHER" id="PTHR23342">
    <property type="entry name" value="N-ACETYLGLUTAMATE SYNTHASE"/>
    <property type="match status" value="1"/>
</dbReference>
<keyword evidence="4 9" id="KW-0808">Transferase</keyword>
<dbReference type="AlphaFoldDB" id="A0A936TER8"/>
<evidence type="ECO:0000256" key="9">
    <source>
        <dbReference type="HAMAP-Rule" id="MF_00082"/>
    </source>
</evidence>
<keyword evidence="3 9" id="KW-0028">Amino-acid biosynthesis</keyword>
<feature type="domain" description="Aspartate/glutamate/uridylate kinase" evidence="10">
    <location>
        <begin position="28"/>
        <end position="261"/>
    </location>
</feature>
<dbReference type="EC" id="2.7.2.8" evidence="9"/>
<dbReference type="PANTHER" id="PTHR23342:SF0">
    <property type="entry name" value="N-ACETYLGLUTAMATE SYNTHASE, MITOCHONDRIAL"/>
    <property type="match status" value="1"/>
</dbReference>
<dbReference type="GO" id="GO:0003991">
    <property type="term" value="F:acetylglutamate kinase activity"/>
    <property type="evidence" value="ECO:0007669"/>
    <property type="project" value="UniProtKB-UniRule"/>
</dbReference>
<evidence type="ECO:0000313" key="12">
    <source>
        <dbReference type="Proteomes" id="UP000727993"/>
    </source>
</evidence>
<dbReference type="Proteomes" id="UP000727993">
    <property type="component" value="Unassembled WGS sequence"/>
</dbReference>
<gene>
    <name evidence="9 11" type="primary">argB</name>
    <name evidence="11" type="ORF">IPN02_19705</name>
</gene>
<dbReference type="PRINTS" id="PR00474">
    <property type="entry name" value="GLU5KINASE"/>
</dbReference>
<keyword evidence="5 9" id="KW-0547">Nucleotide-binding</keyword>
<evidence type="ECO:0000256" key="1">
    <source>
        <dbReference type="ARBA" id="ARBA00004828"/>
    </source>
</evidence>
<dbReference type="InterPro" id="IPR001048">
    <property type="entry name" value="Asp/Glu/Uridylate_kinase"/>
</dbReference>
<protein>
    <recommendedName>
        <fullName evidence="9">Acetylglutamate kinase</fullName>
        <ecNumber evidence="9">2.7.2.8</ecNumber>
    </recommendedName>
    <alternativeName>
        <fullName evidence="9">N-acetyl-L-glutamate 5-phosphotransferase</fullName>
    </alternativeName>
    <alternativeName>
        <fullName evidence="9">NAG kinase</fullName>
        <shortName evidence="9">NAGK</shortName>
    </alternativeName>
</protein>
<comment type="pathway">
    <text evidence="1 9">Amino-acid biosynthesis; L-arginine biosynthesis; N(2)-acetyl-L-ornithine from L-glutamate: step 2/4.</text>
</comment>
<comment type="catalytic activity">
    <reaction evidence="8 9">
        <text>N-acetyl-L-glutamate + ATP = N-acetyl-L-glutamyl 5-phosphate + ADP</text>
        <dbReference type="Rhea" id="RHEA:14629"/>
        <dbReference type="ChEBI" id="CHEBI:30616"/>
        <dbReference type="ChEBI" id="CHEBI:44337"/>
        <dbReference type="ChEBI" id="CHEBI:57936"/>
        <dbReference type="ChEBI" id="CHEBI:456216"/>
        <dbReference type="EC" id="2.7.2.8"/>
    </reaction>
</comment>